<keyword evidence="6" id="KW-0631">Potassium channel</keyword>
<evidence type="ECO:0000256" key="2">
    <source>
        <dbReference type="ARBA" id="ARBA00006920"/>
    </source>
</evidence>
<feature type="transmembrane region" description="Helical" evidence="13">
    <location>
        <begin position="302"/>
        <end position="323"/>
    </location>
</feature>
<keyword evidence="10 13" id="KW-0472">Membrane</keyword>
<dbReference type="InterPro" id="IPR010617">
    <property type="entry name" value="TMEM175-like"/>
</dbReference>
<comment type="catalytic activity">
    <reaction evidence="12">
        <text>K(+)(in) = K(+)(out)</text>
        <dbReference type="Rhea" id="RHEA:29463"/>
        <dbReference type="ChEBI" id="CHEBI:29103"/>
    </reaction>
</comment>
<feature type="transmembrane region" description="Helical" evidence="13">
    <location>
        <begin position="335"/>
        <end position="356"/>
    </location>
</feature>
<keyword evidence="7" id="KW-0630">Potassium</keyword>
<evidence type="ECO:0000313" key="14">
    <source>
        <dbReference type="EMBL" id="CCF82470.1"/>
    </source>
</evidence>
<keyword evidence="3" id="KW-0813">Transport</keyword>
<sequence length="419" mass="48159">MVCSSQRSRSERFQHGARQGFAGILRAVLKQPRPRNDPLPNFAGTWTHETGSAHPAQPASALELRRFPIARSQPNGMVVSCTSVVGKNHPTSLFQYDDENHFQREILRHRGKWARIIHARREQWIHRPAPKAGGMKGGEEIGQGHGFRREEGESMPEFRRLTAEEAEENTKPKRRSLNGADIEQYMHFLRRLHVDDYGEITVCPGENRKVVKRRTMAAATQLGLAIKWRESRDGNKLLVEMLGDEQERRHLALERLFFFSDGVFAISITLLSLSILDLIPTHITSPSQALGSLHQFQSLPDFRIHFLLFIISFLSIGFIWISHNHLFWYTVLEDVVSYILVINLLLLLLVVLVPFTSHLAAVFNNRDAWIMFIMNIVLIYVLIIILGELLHTNLFMSIQLSIRQHTVRFLRKLDIFSDP</sequence>
<evidence type="ECO:0008006" key="16">
    <source>
        <dbReference type="Google" id="ProtNLM"/>
    </source>
</evidence>
<evidence type="ECO:0000256" key="12">
    <source>
        <dbReference type="ARBA" id="ARBA00034430"/>
    </source>
</evidence>
<evidence type="ECO:0000256" key="8">
    <source>
        <dbReference type="ARBA" id="ARBA00022989"/>
    </source>
</evidence>
<keyword evidence="5 13" id="KW-0812">Transmembrane</keyword>
<reference evidence="14 15" key="1">
    <citation type="journal article" date="2012" name="ISME J.">
        <title>Nitrification expanded: discovery, physiology and genomics of a nitrite-oxidizing bacterium from the phylum Chloroflexi.</title>
        <authorList>
            <person name="Sorokin D.Y."/>
            <person name="Lucker S."/>
            <person name="Vejmelkova D."/>
            <person name="Kostrikina N.A."/>
            <person name="Kleerebezem R."/>
            <person name="Rijpstra W.I."/>
            <person name="Damste J.S."/>
            <person name="Le Paslier D."/>
            <person name="Muyzer G."/>
            <person name="Wagner M."/>
            <person name="van Loosdrecht M.C."/>
            <person name="Daims H."/>
        </authorList>
    </citation>
    <scope>NUCLEOTIDE SEQUENCE [LARGE SCALE GENOMIC DNA]</scope>
    <source>
        <strain evidence="15">none</strain>
    </source>
</reference>
<evidence type="ECO:0000313" key="15">
    <source>
        <dbReference type="Proteomes" id="UP000004221"/>
    </source>
</evidence>
<keyword evidence="4" id="KW-0633">Potassium transport</keyword>
<evidence type="ECO:0000256" key="10">
    <source>
        <dbReference type="ARBA" id="ARBA00023136"/>
    </source>
</evidence>
<comment type="caution">
    <text evidence="14">The sequence shown here is derived from an EMBL/GenBank/DDBJ whole genome shotgun (WGS) entry which is preliminary data.</text>
</comment>
<comment type="subcellular location">
    <subcellularLocation>
        <location evidence="1">Membrane</location>
        <topology evidence="1">Multi-pass membrane protein</topology>
    </subcellularLocation>
</comment>
<evidence type="ECO:0000256" key="11">
    <source>
        <dbReference type="ARBA" id="ARBA00023303"/>
    </source>
</evidence>
<evidence type="ECO:0000256" key="5">
    <source>
        <dbReference type="ARBA" id="ARBA00022692"/>
    </source>
</evidence>
<evidence type="ECO:0000256" key="13">
    <source>
        <dbReference type="SAM" id="Phobius"/>
    </source>
</evidence>
<organism evidence="14 15">
    <name type="scientific">Nitrolancea hollandica Lb</name>
    <dbReference type="NCBI Taxonomy" id="1129897"/>
    <lineage>
        <taxon>Bacteria</taxon>
        <taxon>Pseudomonadati</taxon>
        <taxon>Thermomicrobiota</taxon>
        <taxon>Thermomicrobia</taxon>
        <taxon>Sphaerobacterales</taxon>
        <taxon>Sphaerobacterineae</taxon>
        <taxon>Sphaerobacteraceae</taxon>
        <taxon>Nitrolancea</taxon>
    </lineage>
</organism>
<keyword evidence="15" id="KW-1185">Reference proteome</keyword>
<dbReference type="AlphaFoldDB" id="I4ECQ8"/>
<evidence type="ECO:0000256" key="1">
    <source>
        <dbReference type="ARBA" id="ARBA00004141"/>
    </source>
</evidence>
<evidence type="ECO:0000256" key="7">
    <source>
        <dbReference type="ARBA" id="ARBA00022958"/>
    </source>
</evidence>
<feature type="transmembrane region" description="Helical" evidence="13">
    <location>
        <begin position="368"/>
        <end position="390"/>
    </location>
</feature>
<proteinExistence type="inferred from homology"/>
<name>I4ECQ8_9BACT</name>
<evidence type="ECO:0000256" key="9">
    <source>
        <dbReference type="ARBA" id="ARBA00023065"/>
    </source>
</evidence>
<gene>
    <name evidence="14" type="ORF">NITHO_1160017</name>
</gene>
<accession>I4ECQ8</accession>
<dbReference type="GO" id="GO:0016020">
    <property type="term" value="C:membrane"/>
    <property type="evidence" value="ECO:0007669"/>
    <property type="project" value="UniProtKB-SubCell"/>
</dbReference>
<evidence type="ECO:0000256" key="3">
    <source>
        <dbReference type="ARBA" id="ARBA00022448"/>
    </source>
</evidence>
<keyword evidence="8 13" id="KW-1133">Transmembrane helix</keyword>
<keyword evidence="11" id="KW-0407">Ion channel</keyword>
<dbReference type="GO" id="GO:0015252">
    <property type="term" value="F:proton channel activity"/>
    <property type="evidence" value="ECO:0007669"/>
    <property type="project" value="InterPro"/>
</dbReference>
<dbReference type="Pfam" id="PF06736">
    <property type="entry name" value="TMEM175"/>
    <property type="match status" value="1"/>
</dbReference>
<dbReference type="EMBL" id="CAGS01000020">
    <property type="protein sequence ID" value="CCF82470.1"/>
    <property type="molecule type" value="Genomic_DNA"/>
</dbReference>
<evidence type="ECO:0000256" key="6">
    <source>
        <dbReference type="ARBA" id="ARBA00022826"/>
    </source>
</evidence>
<comment type="similarity">
    <text evidence="2">Belongs to the TMEM175 family.</text>
</comment>
<feature type="transmembrane region" description="Helical" evidence="13">
    <location>
        <begin position="256"/>
        <end position="276"/>
    </location>
</feature>
<dbReference type="GO" id="GO:0005267">
    <property type="term" value="F:potassium channel activity"/>
    <property type="evidence" value="ECO:0007669"/>
    <property type="project" value="UniProtKB-KW"/>
</dbReference>
<evidence type="ECO:0000256" key="4">
    <source>
        <dbReference type="ARBA" id="ARBA00022538"/>
    </source>
</evidence>
<keyword evidence="9" id="KW-0406">Ion transport</keyword>
<dbReference type="Proteomes" id="UP000004221">
    <property type="component" value="Unassembled WGS sequence"/>
</dbReference>
<protein>
    <recommendedName>
        <fullName evidence="16">DUF1211 domain-containing protein</fullName>
    </recommendedName>
</protein>